<dbReference type="InterPro" id="IPR018336">
    <property type="entry name" value="RNase_PH_CS"/>
</dbReference>
<keyword evidence="3 6" id="KW-0820">tRNA-binding</keyword>
<dbReference type="RefSeq" id="WP_163297863.1">
    <property type="nucleotide sequence ID" value="NZ_JAAGRR010000014.1"/>
</dbReference>
<dbReference type="Proteomes" id="UP000469346">
    <property type="component" value="Unassembled WGS sequence"/>
</dbReference>
<keyword evidence="6 9" id="KW-0548">Nucleotidyltransferase</keyword>
<dbReference type="EC" id="2.7.7.56" evidence="6"/>
<dbReference type="HAMAP" id="MF_00564">
    <property type="entry name" value="RNase_PH"/>
    <property type="match status" value="1"/>
</dbReference>
<protein>
    <recommendedName>
        <fullName evidence="6">Ribonuclease PH</fullName>
        <shortName evidence="6">RNase PH</shortName>
        <ecNumber evidence="6">2.7.7.56</ecNumber>
    </recommendedName>
    <alternativeName>
        <fullName evidence="6">tRNA nucleotidyltransferase</fullName>
    </alternativeName>
</protein>
<dbReference type="NCBIfam" id="TIGR01966">
    <property type="entry name" value="RNasePH"/>
    <property type="match status" value="1"/>
</dbReference>
<dbReference type="Gene3D" id="3.30.230.70">
    <property type="entry name" value="GHMP Kinase, N-terminal domain"/>
    <property type="match status" value="1"/>
</dbReference>
<evidence type="ECO:0000256" key="3">
    <source>
        <dbReference type="ARBA" id="ARBA00022555"/>
    </source>
</evidence>
<evidence type="ECO:0000256" key="2">
    <source>
        <dbReference type="ARBA" id="ARBA00022552"/>
    </source>
</evidence>
<comment type="catalytic activity">
    <reaction evidence="6">
        <text>tRNA(n+1) + phosphate = tRNA(n) + a ribonucleoside 5'-diphosphate</text>
        <dbReference type="Rhea" id="RHEA:10628"/>
        <dbReference type="Rhea" id="RHEA-COMP:17343"/>
        <dbReference type="Rhea" id="RHEA-COMP:17344"/>
        <dbReference type="ChEBI" id="CHEBI:43474"/>
        <dbReference type="ChEBI" id="CHEBI:57930"/>
        <dbReference type="ChEBI" id="CHEBI:173114"/>
        <dbReference type="EC" id="2.7.7.56"/>
    </reaction>
</comment>
<gene>
    <name evidence="6 9" type="primary">rph</name>
    <name evidence="9" type="ORF">G3N55_02420</name>
</gene>
<keyword evidence="2 6" id="KW-0698">rRNA processing</keyword>
<dbReference type="InterPro" id="IPR015847">
    <property type="entry name" value="ExoRNase_PH_dom2"/>
</dbReference>
<accession>A0A6N9TKW0</accession>
<evidence type="ECO:0000256" key="1">
    <source>
        <dbReference type="ARBA" id="ARBA00006678"/>
    </source>
</evidence>
<dbReference type="InterPro" id="IPR002381">
    <property type="entry name" value="RNase_PH_bac-type"/>
</dbReference>
<evidence type="ECO:0000313" key="9">
    <source>
        <dbReference type="EMBL" id="NDY41708.1"/>
    </source>
</evidence>
<dbReference type="GO" id="GO:0016075">
    <property type="term" value="P:rRNA catabolic process"/>
    <property type="evidence" value="ECO:0007669"/>
    <property type="project" value="UniProtKB-UniRule"/>
</dbReference>
<dbReference type="GO" id="GO:0009022">
    <property type="term" value="F:tRNA nucleotidyltransferase activity"/>
    <property type="evidence" value="ECO:0007669"/>
    <property type="project" value="UniProtKB-UniRule"/>
</dbReference>
<name>A0A6N9TKW0_DISTH</name>
<comment type="subunit">
    <text evidence="6">Homohexameric ring arranged as a trimer of dimers.</text>
</comment>
<keyword evidence="6 9" id="KW-0808">Transferase</keyword>
<comment type="function">
    <text evidence="6">Phosphorolytic 3'-5' exoribonuclease that plays an important role in tRNA 3'-end maturation. Removes nucleotide residues following the 3'-CCA terminus of tRNAs; can also add nucleotides to the ends of RNA molecules by using nucleoside diphosphates as substrates, but this may not be physiologically important. Probably plays a role in initiation of 16S rRNA degradation (leading to ribosome degradation) during starvation.</text>
</comment>
<dbReference type="InterPro" id="IPR027408">
    <property type="entry name" value="PNPase/RNase_PH_dom_sf"/>
</dbReference>
<feature type="domain" description="Exoribonuclease phosphorolytic" evidence="7">
    <location>
        <begin position="11"/>
        <end position="141"/>
    </location>
</feature>
<dbReference type="EMBL" id="JAAGRR010000014">
    <property type="protein sequence ID" value="NDY41708.1"/>
    <property type="molecule type" value="Genomic_DNA"/>
</dbReference>
<dbReference type="SUPFAM" id="SSF55666">
    <property type="entry name" value="Ribonuclease PH domain 2-like"/>
    <property type="match status" value="1"/>
</dbReference>
<evidence type="ECO:0000256" key="5">
    <source>
        <dbReference type="ARBA" id="ARBA00022884"/>
    </source>
</evidence>
<evidence type="ECO:0000256" key="4">
    <source>
        <dbReference type="ARBA" id="ARBA00022694"/>
    </source>
</evidence>
<dbReference type="PANTHER" id="PTHR11953:SF0">
    <property type="entry name" value="EXOSOME COMPLEX COMPONENT RRP41"/>
    <property type="match status" value="1"/>
</dbReference>
<evidence type="ECO:0000259" key="8">
    <source>
        <dbReference type="Pfam" id="PF03725"/>
    </source>
</evidence>
<dbReference type="Pfam" id="PF03725">
    <property type="entry name" value="RNase_PH_C"/>
    <property type="match status" value="1"/>
</dbReference>
<dbReference type="PANTHER" id="PTHR11953">
    <property type="entry name" value="EXOSOME COMPLEX COMPONENT"/>
    <property type="match status" value="1"/>
</dbReference>
<dbReference type="GO" id="GO:0000175">
    <property type="term" value="F:3'-5'-RNA exonuclease activity"/>
    <property type="evidence" value="ECO:0007669"/>
    <property type="project" value="UniProtKB-UniRule"/>
</dbReference>
<dbReference type="InterPro" id="IPR050080">
    <property type="entry name" value="RNase_PH"/>
</dbReference>
<dbReference type="FunFam" id="3.30.230.70:FF:000003">
    <property type="entry name" value="Ribonuclease PH"/>
    <property type="match status" value="1"/>
</dbReference>
<dbReference type="SUPFAM" id="SSF54211">
    <property type="entry name" value="Ribosomal protein S5 domain 2-like"/>
    <property type="match status" value="1"/>
</dbReference>
<comment type="similarity">
    <text evidence="1 6">Belongs to the RNase PH family.</text>
</comment>
<keyword evidence="5" id="KW-0694">RNA-binding</keyword>
<keyword evidence="10" id="KW-1185">Reference proteome</keyword>
<dbReference type="InterPro" id="IPR020568">
    <property type="entry name" value="Ribosomal_Su5_D2-typ_SF"/>
</dbReference>
<dbReference type="InterPro" id="IPR001247">
    <property type="entry name" value="ExoRNase_PH_dom1"/>
</dbReference>
<sequence length="235" mass="25101">MRRPDGRAHDEVRPITVQHGYLAHAEGSVLYRQGQTWVLCAVTAEAEVPPFLRDSGSGWITAEYAMLPRSTAVRVPREGRAGAVRGRTHEIQRLIGRSLRAVVDLEALGPLTLRVDCDVLQADGGTRTASVTGAFLALRDAVATLLEQGRIDEDPVRDTLAAVSAGIVDGTALLDLDYAEDAAAEVDANFVLTGSGRLVEVQATAEAAPFEWAEFESLAALARFGVEVILARVAS</sequence>
<dbReference type="GO" id="GO:0031125">
    <property type="term" value="P:rRNA 3'-end processing"/>
    <property type="evidence" value="ECO:0007669"/>
    <property type="project" value="UniProtKB-ARBA"/>
</dbReference>
<evidence type="ECO:0000259" key="7">
    <source>
        <dbReference type="Pfam" id="PF01138"/>
    </source>
</evidence>
<dbReference type="InterPro" id="IPR036345">
    <property type="entry name" value="ExoRNase_PH_dom2_sf"/>
</dbReference>
<keyword evidence="4 6" id="KW-0819">tRNA processing</keyword>
<evidence type="ECO:0000313" key="10">
    <source>
        <dbReference type="Proteomes" id="UP000469346"/>
    </source>
</evidence>
<evidence type="ECO:0000256" key="6">
    <source>
        <dbReference type="HAMAP-Rule" id="MF_00564"/>
    </source>
</evidence>
<dbReference type="GO" id="GO:0000049">
    <property type="term" value="F:tRNA binding"/>
    <property type="evidence" value="ECO:0007669"/>
    <property type="project" value="UniProtKB-UniRule"/>
</dbReference>
<organism evidence="9 10">
    <name type="scientific">Dissulfurirhabdus thermomarina</name>
    <dbReference type="NCBI Taxonomy" id="1765737"/>
    <lineage>
        <taxon>Bacteria</taxon>
        <taxon>Deltaproteobacteria</taxon>
        <taxon>Dissulfurirhabdaceae</taxon>
        <taxon>Dissulfurirhabdus</taxon>
    </lineage>
</organism>
<proteinExistence type="inferred from homology"/>
<reference evidence="9 10" key="1">
    <citation type="submission" date="2020-02" db="EMBL/GenBank/DDBJ databases">
        <title>Comparative genomics of sulfur disproportionating microorganisms.</title>
        <authorList>
            <person name="Ward L.M."/>
            <person name="Bertran E."/>
            <person name="Johnston D.T."/>
        </authorList>
    </citation>
    <scope>NUCLEOTIDE SEQUENCE [LARGE SCALE GENOMIC DNA]</scope>
    <source>
        <strain evidence="9 10">DSM 100025</strain>
    </source>
</reference>
<feature type="domain" description="Exoribonuclease phosphorolytic" evidence="8">
    <location>
        <begin position="160"/>
        <end position="222"/>
    </location>
</feature>
<dbReference type="AlphaFoldDB" id="A0A6N9TKW0"/>
<feature type="binding site" evidence="6">
    <location>
        <begin position="125"/>
        <end position="127"/>
    </location>
    <ligand>
        <name>phosphate</name>
        <dbReference type="ChEBI" id="CHEBI:43474"/>
        <note>substrate</note>
    </ligand>
</feature>
<comment type="caution">
    <text evidence="9">The sequence shown here is derived from an EMBL/GenBank/DDBJ whole genome shotgun (WGS) entry which is preliminary data.</text>
</comment>
<dbReference type="Pfam" id="PF01138">
    <property type="entry name" value="RNase_PH"/>
    <property type="match status" value="1"/>
</dbReference>
<feature type="binding site" evidence="6">
    <location>
        <position position="87"/>
    </location>
    <ligand>
        <name>phosphate</name>
        <dbReference type="ChEBI" id="CHEBI:43474"/>
        <note>substrate</note>
    </ligand>
</feature>
<dbReference type="GO" id="GO:0008033">
    <property type="term" value="P:tRNA processing"/>
    <property type="evidence" value="ECO:0007669"/>
    <property type="project" value="UniProtKB-UniRule"/>
</dbReference>
<dbReference type="PROSITE" id="PS01277">
    <property type="entry name" value="RIBONUCLEASE_PH"/>
    <property type="match status" value="1"/>
</dbReference>